<dbReference type="EMBL" id="DSZT01000214">
    <property type="protein sequence ID" value="HGU42600.1"/>
    <property type="molecule type" value="Genomic_DNA"/>
</dbReference>
<sequence length="234" mass="26451">MGLWFWARYVLRGKAEVTKEPDLKVGNVVLKVVSYKYLIEVIDITNVAIIMSYGRFLANQGGTHEIPLKRCVQEVIDKLVGKIPKQIIQYKTSKVIVNLIAKNASKIQEKLKSIPGITGLEQTEKLGDEERYQFQHSGDLNILEKHLAEFGYNVTHISNTIYALPKAIKITIQNATMTNLKKLRDELKAEEITFLKGTITCYLNDDPLTVVETLEKIGSEITELTENSITCQPE</sequence>
<reference evidence="1" key="1">
    <citation type="journal article" date="2020" name="mSystems">
        <title>Genome- and Community-Level Interaction Insights into Carbon Utilization and Element Cycling Functions of Hydrothermarchaeota in Hydrothermal Sediment.</title>
        <authorList>
            <person name="Zhou Z."/>
            <person name="Liu Y."/>
            <person name="Xu W."/>
            <person name="Pan J."/>
            <person name="Luo Z.H."/>
            <person name="Li M."/>
        </authorList>
    </citation>
    <scope>NUCLEOTIDE SEQUENCE [LARGE SCALE GENOMIC DNA]</scope>
    <source>
        <strain evidence="1">SpSt-604</strain>
    </source>
</reference>
<accession>A0A7C4RYR8</accession>
<name>A0A7C4RYR8_FERPE</name>
<protein>
    <submittedName>
        <fullName evidence="1">Uncharacterized protein</fullName>
    </submittedName>
</protein>
<comment type="caution">
    <text evidence="1">The sequence shown here is derived from an EMBL/GenBank/DDBJ whole genome shotgun (WGS) entry which is preliminary data.</text>
</comment>
<proteinExistence type="predicted"/>
<evidence type="ECO:0000313" key="1">
    <source>
        <dbReference type="EMBL" id="HGU42600.1"/>
    </source>
</evidence>
<gene>
    <name evidence="1" type="ORF">ENT72_06775</name>
</gene>
<dbReference type="AlphaFoldDB" id="A0A7C4RYR8"/>
<organism evidence="1">
    <name type="scientific">Fervidobacterium pennivorans</name>
    <dbReference type="NCBI Taxonomy" id="93466"/>
    <lineage>
        <taxon>Bacteria</taxon>
        <taxon>Thermotogati</taxon>
        <taxon>Thermotogota</taxon>
        <taxon>Thermotogae</taxon>
        <taxon>Thermotogales</taxon>
        <taxon>Fervidobacteriaceae</taxon>
        <taxon>Fervidobacterium</taxon>
    </lineage>
</organism>